<evidence type="ECO:0000259" key="5">
    <source>
        <dbReference type="Pfam" id="PF00700"/>
    </source>
</evidence>
<dbReference type="AlphaFoldDB" id="G5IMD1"/>
<dbReference type="GO" id="GO:0005576">
    <property type="term" value="C:extracellular region"/>
    <property type="evidence" value="ECO:0007669"/>
    <property type="project" value="UniProtKB-SubCell"/>
</dbReference>
<dbReference type="InterPro" id="IPR001029">
    <property type="entry name" value="Flagellin_N"/>
</dbReference>
<keyword evidence="2 3" id="KW-0975">Bacterial flagellum</keyword>
<feature type="domain" description="Flagellin N-terminal" evidence="4">
    <location>
        <begin position="6"/>
        <end position="138"/>
    </location>
</feature>
<dbReference type="GO" id="GO:0009288">
    <property type="term" value="C:bacterial-type flagellum"/>
    <property type="evidence" value="ECO:0007669"/>
    <property type="project" value="UniProtKB-SubCell"/>
</dbReference>
<dbReference type="SUPFAM" id="SSF64518">
    <property type="entry name" value="Phase 1 flagellin"/>
    <property type="match status" value="1"/>
</dbReference>
<comment type="caution">
    <text evidence="6">The sequence shown here is derived from an EMBL/GenBank/DDBJ whole genome shotgun (WGS) entry which is preliminary data.</text>
</comment>
<feature type="domain" description="Flagellin C-terminal" evidence="5">
    <location>
        <begin position="249"/>
        <end position="311"/>
    </location>
</feature>
<evidence type="ECO:0000313" key="7">
    <source>
        <dbReference type="Proteomes" id="UP000005384"/>
    </source>
</evidence>
<gene>
    <name evidence="6" type="ORF">HMPREF9473_04659</name>
</gene>
<name>G5IMD1_9FIRM</name>
<dbReference type="Pfam" id="PF00669">
    <property type="entry name" value="Flagellin_N"/>
    <property type="match status" value="1"/>
</dbReference>
<dbReference type="EMBL" id="ADLN01000120">
    <property type="protein sequence ID" value="EHI57550.1"/>
    <property type="molecule type" value="Genomic_DNA"/>
</dbReference>
<evidence type="ECO:0000256" key="3">
    <source>
        <dbReference type="RuleBase" id="RU362073"/>
    </source>
</evidence>
<dbReference type="PANTHER" id="PTHR42792:SF1">
    <property type="entry name" value="FLAGELLAR HOOK-ASSOCIATED PROTEIN 3"/>
    <property type="match status" value="1"/>
</dbReference>
<keyword evidence="7" id="KW-1185">Reference proteome</keyword>
<keyword evidence="3" id="KW-0964">Secreted</keyword>
<dbReference type="Proteomes" id="UP000005384">
    <property type="component" value="Unassembled WGS sequence"/>
</dbReference>
<comment type="function">
    <text evidence="3">Flagellin is the subunit protein which polymerizes to form the filaments of bacterial flagella.</text>
</comment>
<dbReference type="Pfam" id="PF00700">
    <property type="entry name" value="Flagellin_C"/>
    <property type="match status" value="1"/>
</dbReference>
<dbReference type="RefSeq" id="WP_006782647.1">
    <property type="nucleotide sequence ID" value="NZ_CP040506.1"/>
</dbReference>
<evidence type="ECO:0000259" key="4">
    <source>
        <dbReference type="Pfam" id="PF00669"/>
    </source>
</evidence>
<proteinExistence type="inferred from homology"/>
<comment type="subcellular location">
    <subcellularLocation>
        <location evidence="3">Secreted</location>
    </subcellularLocation>
    <subcellularLocation>
        <location evidence="3">Bacterial flagellum</location>
    </subcellularLocation>
</comment>
<keyword evidence="6" id="KW-0966">Cell projection</keyword>
<dbReference type="HOGENOM" id="CLU_024437_0_0_9"/>
<reference evidence="6 7" key="1">
    <citation type="submission" date="2011-08" db="EMBL/GenBank/DDBJ databases">
        <title>The Genome Sequence of Clostridium hathewayi WAL-18680.</title>
        <authorList>
            <consortium name="The Broad Institute Genome Sequencing Platform"/>
            <person name="Earl A."/>
            <person name="Ward D."/>
            <person name="Feldgarden M."/>
            <person name="Gevers D."/>
            <person name="Finegold S.M."/>
            <person name="Summanen P.H."/>
            <person name="Molitoris D.R."/>
            <person name="Song M."/>
            <person name="Daigneault M."/>
            <person name="Allen-Vercoe E."/>
            <person name="Young S.K."/>
            <person name="Zeng Q."/>
            <person name="Gargeya S."/>
            <person name="Fitzgerald M."/>
            <person name="Haas B."/>
            <person name="Abouelleil A."/>
            <person name="Alvarado L."/>
            <person name="Arachchi H.M."/>
            <person name="Berlin A."/>
            <person name="Brown A."/>
            <person name="Chapman S.B."/>
            <person name="Chen Z."/>
            <person name="Dunbar C."/>
            <person name="Freedman E."/>
            <person name="Gearin G."/>
            <person name="Gellesch M."/>
            <person name="Goldberg J."/>
            <person name="Griggs A."/>
            <person name="Gujja S."/>
            <person name="Heiman D."/>
            <person name="Howarth C."/>
            <person name="Larson L."/>
            <person name="Lui A."/>
            <person name="MacDonald P.J.P."/>
            <person name="Montmayeur A."/>
            <person name="Murphy C."/>
            <person name="Neiman D."/>
            <person name="Pearson M."/>
            <person name="Priest M."/>
            <person name="Roberts A."/>
            <person name="Saif S."/>
            <person name="Shea T."/>
            <person name="Shenoy N."/>
            <person name="Sisk P."/>
            <person name="Stolte C."/>
            <person name="Sykes S."/>
            <person name="Wortman J."/>
            <person name="Nusbaum C."/>
            <person name="Birren B."/>
        </authorList>
    </citation>
    <scope>NUCLEOTIDE SEQUENCE [LARGE SCALE GENOMIC DNA]</scope>
    <source>
        <strain evidence="6 7">WAL-18680</strain>
    </source>
</reference>
<dbReference type="GO" id="GO:0005198">
    <property type="term" value="F:structural molecule activity"/>
    <property type="evidence" value="ECO:0007669"/>
    <property type="project" value="UniProtKB-UniRule"/>
</dbReference>
<protein>
    <recommendedName>
        <fullName evidence="3">Flagellin</fullName>
    </recommendedName>
</protein>
<dbReference type="InterPro" id="IPR046358">
    <property type="entry name" value="Flagellin_C"/>
</dbReference>
<organism evidence="6 7">
    <name type="scientific">Hungatella hathewayi WAL-18680</name>
    <dbReference type="NCBI Taxonomy" id="742737"/>
    <lineage>
        <taxon>Bacteria</taxon>
        <taxon>Bacillati</taxon>
        <taxon>Bacillota</taxon>
        <taxon>Clostridia</taxon>
        <taxon>Lachnospirales</taxon>
        <taxon>Lachnospiraceae</taxon>
        <taxon>Hungatella</taxon>
    </lineage>
</organism>
<dbReference type="PATRIC" id="fig|742737.3.peg.4647"/>
<accession>G5IMD1</accession>
<dbReference type="Gene3D" id="1.20.1330.10">
    <property type="entry name" value="f41 fragment of flagellin, N-terminal domain"/>
    <property type="match status" value="1"/>
</dbReference>
<evidence type="ECO:0000256" key="1">
    <source>
        <dbReference type="ARBA" id="ARBA00005709"/>
    </source>
</evidence>
<dbReference type="PANTHER" id="PTHR42792">
    <property type="entry name" value="FLAGELLIN"/>
    <property type="match status" value="1"/>
</dbReference>
<evidence type="ECO:0000313" key="6">
    <source>
        <dbReference type="EMBL" id="EHI57550.1"/>
    </source>
</evidence>
<comment type="similarity">
    <text evidence="1 3">Belongs to the bacterial flagellin family.</text>
</comment>
<evidence type="ECO:0000256" key="2">
    <source>
        <dbReference type="ARBA" id="ARBA00023143"/>
    </source>
</evidence>
<dbReference type="InterPro" id="IPR001492">
    <property type="entry name" value="Flagellin"/>
</dbReference>
<sequence>MRITEGMMTASYNRNLQTNLSNLSASNMKLTSKRQFNHVSEDPARAAKAFSVRTQIARNEQYSSVVENASSELKTTSDNVMNLTSILETVIEKSSRVGGTMDQTAMNSIAEELKGLKEEVLALMNVQYGDKYLFGGTNVSGAPFTVDDSGALLYNGKAVDKYDPDNPDTHFPSNKDVYLDVGYGSTGLNGGNKGIKVSTSGVEVLGYGTDDRGRVNNLYSIIDDIENKLRAGDQTGAIESLTNLKDKQSYVTTATAEIGARQNMLERTKSRLSSELLTLQESQDNLEGVDMEKEAINYQELKTAWQATLQIGSALILPSIFDFIN</sequence>
<dbReference type="OrthoDB" id="9758307at2"/>
<keyword evidence="6" id="KW-0282">Flagellum</keyword>
<keyword evidence="6" id="KW-0969">Cilium</keyword>